<dbReference type="PANTHER" id="PTHR24096:SF169">
    <property type="entry name" value="4-COUMARATE--COA LIGASE 3"/>
    <property type="match status" value="1"/>
</dbReference>
<dbReference type="Proteomes" id="UP001374535">
    <property type="component" value="Chromosome 7"/>
</dbReference>
<dbReference type="InterPro" id="IPR042099">
    <property type="entry name" value="ANL_N_sf"/>
</dbReference>
<name>A0AAQ3N4M9_VIGMU</name>
<reference evidence="7 8" key="1">
    <citation type="journal article" date="2023" name="Life. Sci Alliance">
        <title>Evolutionary insights into 3D genome organization and epigenetic landscape of Vigna mungo.</title>
        <authorList>
            <person name="Junaid A."/>
            <person name="Singh B."/>
            <person name="Bhatia S."/>
        </authorList>
    </citation>
    <scope>NUCLEOTIDE SEQUENCE [LARGE SCALE GENOMIC DNA]</scope>
    <source>
        <strain evidence="7">Urdbean</strain>
    </source>
</reference>
<organism evidence="7 8">
    <name type="scientific">Vigna mungo</name>
    <name type="common">Black gram</name>
    <name type="synonym">Phaseolus mungo</name>
    <dbReference type="NCBI Taxonomy" id="3915"/>
    <lineage>
        <taxon>Eukaryota</taxon>
        <taxon>Viridiplantae</taxon>
        <taxon>Streptophyta</taxon>
        <taxon>Embryophyta</taxon>
        <taxon>Tracheophyta</taxon>
        <taxon>Spermatophyta</taxon>
        <taxon>Magnoliopsida</taxon>
        <taxon>eudicotyledons</taxon>
        <taxon>Gunneridae</taxon>
        <taxon>Pentapetalae</taxon>
        <taxon>rosids</taxon>
        <taxon>fabids</taxon>
        <taxon>Fabales</taxon>
        <taxon>Fabaceae</taxon>
        <taxon>Papilionoideae</taxon>
        <taxon>50 kb inversion clade</taxon>
        <taxon>NPAAA clade</taxon>
        <taxon>indigoferoid/millettioid clade</taxon>
        <taxon>Phaseoleae</taxon>
        <taxon>Vigna</taxon>
    </lineage>
</organism>
<evidence type="ECO:0000259" key="6">
    <source>
        <dbReference type="Pfam" id="PF13193"/>
    </source>
</evidence>
<keyword evidence="4" id="KW-0067">ATP-binding</keyword>
<evidence type="ECO:0000256" key="2">
    <source>
        <dbReference type="ARBA" id="ARBA00022598"/>
    </source>
</evidence>
<evidence type="ECO:0000313" key="7">
    <source>
        <dbReference type="EMBL" id="WVZ03510.1"/>
    </source>
</evidence>
<comment type="similarity">
    <text evidence="1">Belongs to the ATP-dependent AMP-binding enzyme family.</text>
</comment>
<dbReference type="InterPro" id="IPR000873">
    <property type="entry name" value="AMP-dep_synth/lig_dom"/>
</dbReference>
<evidence type="ECO:0000256" key="3">
    <source>
        <dbReference type="ARBA" id="ARBA00022741"/>
    </source>
</evidence>
<dbReference type="InterPro" id="IPR020845">
    <property type="entry name" value="AMP-binding_CS"/>
</dbReference>
<dbReference type="FunFam" id="3.40.50.12780:FF:000003">
    <property type="entry name" value="Long-chain-fatty-acid--CoA ligase FadD"/>
    <property type="match status" value="1"/>
</dbReference>
<dbReference type="CDD" id="cd05904">
    <property type="entry name" value="4CL"/>
    <property type="match status" value="1"/>
</dbReference>
<dbReference type="Pfam" id="PF00501">
    <property type="entry name" value="AMP-binding"/>
    <property type="match status" value="1"/>
</dbReference>
<keyword evidence="2" id="KW-0436">Ligase</keyword>
<evidence type="ECO:0000313" key="8">
    <source>
        <dbReference type="Proteomes" id="UP001374535"/>
    </source>
</evidence>
<keyword evidence="3" id="KW-0547">Nucleotide-binding</keyword>
<dbReference type="AlphaFoldDB" id="A0AAQ3N4M9"/>
<dbReference type="SUPFAM" id="SSF56801">
    <property type="entry name" value="Acetyl-CoA synthetase-like"/>
    <property type="match status" value="1"/>
</dbReference>
<feature type="domain" description="AMP-dependent synthetase/ligase" evidence="5">
    <location>
        <begin position="52"/>
        <end position="408"/>
    </location>
</feature>
<sequence length="545" mass="59879">MPFPLFQHTQHTTQESNTMSVTHIFRSKLPDIPLPTNLILHEYCFLKLPEVANRTCLVSAARSYTYADTHRASRKVAAGMSKLGIQKGDVVMILLPNSPEFVFTFMALSMLGAVATTANPSYTAAELSKQLAVSNAKLVVTLSAHVHKLNQQVQHHFFKVVTVDDPPENFSAFPEGEESEVPEVEISVEDTVALPFSSGTTGLAKGVILTHKSLVTSVAQQMEGENPHMYLKEEDVVLCVLPLFHIFAMHIVMMCGMRAGCAILLIEKFEMRTMLEAIERHRVTVAILVPPLVVALTKNSAVEEYDLSSIRLVMSGAAPLGLQAEEALRNRLPDAIIGQGYGMTESGPVLTMSLGFAKFPFPTKSGSCGTVVRNAEMKIIDPLTSFSLPRNHHGEICVRGSQIMKGYLNDEKATAETIDADGWLHTGDIGFVDEDDEVFVVDRAKELIKFKGFQVPPAELEDLLRSHPSIADAAVVPQKDDAAGEVPVAFVVGFDLTEDAVKDFVAKQVVFYKKIYKVYFVDAIPKSQTGKILRKELKAKLHCLL</sequence>
<feature type="domain" description="AMP-binding enzyme C-terminal" evidence="6">
    <location>
        <begin position="459"/>
        <end position="531"/>
    </location>
</feature>
<dbReference type="InterPro" id="IPR045851">
    <property type="entry name" value="AMP-bd_C_sf"/>
</dbReference>
<gene>
    <name evidence="7" type="ORF">V8G54_024316</name>
</gene>
<dbReference type="Gene3D" id="3.40.50.12780">
    <property type="entry name" value="N-terminal domain of ligase-like"/>
    <property type="match status" value="1"/>
</dbReference>
<dbReference type="PANTHER" id="PTHR24096">
    <property type="entry name" value="LONG-CHAIN-FATTY-ACID--COA LIGASE"/>
    <property type="match status" value="1"/>
</dbReference>
<dbReference type="Pfam" id="PF13193">
    <property type="entry name" value="AMP-binding_C"/>
    <property type="match status" value="1"/>
</dbReference>
<evidence type="ECO:0008006" key="9">
    <source>
        <dbReference type="Google" id="ProtNLM"/>
    </source>
</evidence>
<evidence type="ECO:0000256" key="4">
    <source>
        <dbReference type="ARBA" id="ARBA00022840"/>
    </source>
</evidence>
<protein>
    <recommendedName>
        <fullName evidence="9">4-coumarate--CoA ligase</fullName>
    </recommendedName>
</protein>
<dbReference type="FunFam" id="3.30.300.30:FF:000007">
    <property type="entry name" value="4-coumarate--CoA ligase 2"/>
    <property type="match status" value="1"/>
</dbReference>
<dbReference type="GO" id="GO:0005524">
    <property type="term" value="F:ATP binding"/>
    <property type="evidence" value="ECO:0007669"/>
    <property type="project" value="UniProtKB-KW"/>
</dbReference>
<proteinExistence type="inferred from homology"/>
<accession>A0AAQ3N4M9</accession>
<dbReference type="EMBL" id="CP144694">
    <property type="protein sequence ID" value="WVZ03510.1"/>
    <property type="molecule type" value="Genomic_DNA"/>
</dbReference>
<dbReference type="GO" id="GO:0016207">
    <property type="term" value="F:4-coumarate-CoA ligase activity"/>
    <property type="evidence" value="ECO:0007669"/>
    <property type="project" value="TreeGrafter"/>
</dbReference>
<keyword evidence="8" id="KW-1185">Reference proteome</keyword>
<dbReference type="Gene3D" id="3.30.300.30">
    <property type="match status" value="1"/>
</dbReference>
<dbReference type="PROSITE" id="PS00455">
    <property type="entry name" value="AMP_BINDING"/>
    <property type="match status" value="1"/>
</dbReference>
<evidence type="ECO:0000259" key="5">
    <source>
        <dbReference type="Pfam" id="PF00501"/>
    </source>
</evidence>
<dbReference type="InterPro" id="IPR025110">
    <property type="entry name" value="AMP-bd_C"/>
</dbReference>
<evidence type="ECO:0000256" key="1">
    <source>
        <dbReference type="ARBA" id="ARBA00006432"/>
    </source>
</evidence>